<dbReference type="Proteomes" id="UP000245539">
    <property type="component" value="Unassembled WGS sequence"/>
</dbReference>
<feature type="domain" description="LysR substrate-binding" evidence="1">
    <location>
        <begin position="24"/>
        <end position="188"/>
    </location>
</feature>
<proteinExistence type="predicted"/>
<name>A0A317CRA6_9GAMM</name>
<evidence type="ECO:0000313" key="2">
    <source>
        <dbReference type="EMBL" id="PWR00718.1"/>
    </source>
</evidence>
<protein>
    <recommendedName>
        <fullName evidence="1">LysR substrate-binding domain-containing protein</fullName>
    </recommendedName>
</protein>
<dbReference type="GO" id="GO:0005829">
    <property type="term" value="C:cytosol"/>
    <property type="evidence" value="ECO:0007669"/>
    <property type="project" value="TreeGrafter"/>
</dbReference>
<dbReference type="Gene3D" id="3.40.190.10">
    <property type="entry name" value="Periplasmic binding protein-like II"/>
    <property type="match status" value="2"/>
</dbReference>
<keyword evidence="3" id="KW-1185">Reference proteome</keyword>
<sequence>MVSSCSEVFSGKLIEKLSIQTEQFTIRSGTSPILLEAFMNREIDILVSDEPLLSESGMQRFKLFRDPMIALVEETECSPSSLPALGKSSPLTTHEIAEHKPMVKFSRNTHMGAYSEVVLRRMHLFTQVQNEADDTHTLTSFVKQGNMWAMLSALSLAQVLDRMQGLQLVELDKSRHSRDLFLVSRAGEMGEIPKQLTESFRSIFLKTVLPQLQRHAPWLHESLFEIAPSAD</sequence>
<dbReference type="OrthoDB" id="6113677at2"/>
<dbReference type="InterPro" id="IPR050950">
    <property type="entry name" value="HTH-type_LysR_regulators"/>
</dbReference>
<gene>
    <name evidence="2" type="ORF">DKW60_00475</name>
</gene>
<dbReference type="PANTHER" id="PTHR30419">
    <property type="entry name" value="HTH-TYPE TRANSCRIPTIONAL REGULATOR YBHD"/>
    <property type="match status" value="1"/>
</dbReference>
<evidence type="ECO:0000259" key="1">
    <source>
        <dbReference type="Pfam" id="PF03466"/>
    </source>
</evidence>
<comment type="caution">
    <text evidence="2">The sequence shown here is derived from an EMBL/GenBank/DDBJ whole genome shotgun (WGS) entry which is preliminary data.</text>
</comment>
<dbReference type="EMBL" id="QGKM01000001">
    <property type="protein sequence ID" value="PWR00718.1"/>
    <property type="molecule type" value="Genomic_DNA"/>
</dbReference>
<dbReference type="PANTHER" id="PTHR30419:SF28">
    <property type="entry name" value="HTH-TYPE TRANSCRIPTIONAL REGULATOR BSDA"/>
    <property type="match status" value="1"/>
</dbReference>
<dbReference type="AlphaFoldDB" id="A0A317CRA6"/>
<dbReference type="CDD" id="cd05466">
    <property type="entry name" value="PBP2_LTTR_substrate"/>
    <property type="match status" value="1"/>
</dbReference>
<reference evidence="2 3" key="1">
    <citation type="submission" date="2018-05" db="EMBL/GenBank/DDBJ databases">
        <title>Leucothrix arctica sp. nov., isolated from Arctic seawater.</title>
        <authorList>
            <person name="Choi A."/>
            <person name="Baek K."/>
        </authorList>
    </citation>
    <scope>NUCLEOTIDE SEQUENCE [LARGE SCALE GENOMIC DNA]</scope>
    <source>
        <strain evidence="2 3">JCM 18388</strain>
    </source>
</reference>
<dbReference type="GO" id="GO:0006355">
    <property type="term" value="P:regulation of DNA-templated transcription"/>
    <property type="evidence" value="ECO:0007669"/>
    <property type="project" value="TreeGrafter"/>
</dbReference>
<dbReference type="Pfam" id="PF03466">
    <property type="entry name" value="LysR_substrate"/>
    <property type="match status" value="1"/>
</dbReference>
<dbReference type="InterPro" id="IPR005119">
    <property type="entry name" value="LysR_subst-bd"/>
</dbReference>
<evidence type="ECO:0000313" key="3">
    <source>
        <dbReference type="Proteomes" id="UP000245539"/>
    </source>
</evidence>
<organism evidence="2 3">
    <name type="scientific">Leucothrix pacifica</name>
    <dbReference type="NCBI Taxonomy" id="1247513"/>
    <lineage>
        <taxon>Bacteria</taxon>
        <taxon>Pseudomonadati</taxon>
        <taxon>Pseudomonadota</taxon>
        <taxon>Gammaproteobacteria</taxon>
        <taxon>Thiotrichales</taxon>
        <taxon>Thiotrichaceae</taxon>
        <taxon>Leucothrix</taxon>
    </lineage>
</organism>
<accession>A0A317CRA6</accession>
<dbReference type="SUPFAM" id="SSF53850">
    <property type="entry name" value="Periplasmic binding protein-like II"/>
    <property type="match status" value="1"/>
</dbReference>